<keyword evidence="2" id="KW-1185">Reference proteome</keyword>
<accession>A0A8H4A1U2</accession>
<gene>
    <name evidence="1" type="ORF">F8M41_011126</name>
</gene>
<proteinExistence type="predicted"/>
<dbReference type="AlphaFoldDB" id="A0A8H4A1U2"/>
<comment type="caution">
    <text evidence="1">The sequence shown here is derived from an EMBL/GenBank/DDBJ whole genome shotgun (WGS) entry which is preliminary data.</text>
</comment>
<dbReference type="Proteomes" id="UP000439903">
    <property type="component" value="Unassembled WGS sequence"/>
</dbReference>
<evidence type="ECO:0000313" key="2">
    <source>
        <dbReference type="Proteomes" id="UP000439903"/>
    </source>
</evidence>
<name>A0A8H4A1U2_GIGMA</name>
<dbReference type="OrthoDB" id="2392335at2759"/>
<sequence length="191" mass="22166">MCLNHDDTLLAVGETTAPGREEPVQIYVYSAECGMLVPKIRILFEDYWRTKGNTIIFDSILGVRNNYLCIEGLTHSKEWSDYVQSILESEDLMLVSSFGIQIWTTNSGKEINLLYYWFCSESDILRSLTTQQIMVELLKLVNKLDFSESIPPPSFGQIMDFQNYDGNYNYHIYMKPTNTECAWKYGDTFNR</sequence>
<dbReference type="EMBL" id="WTPW01002284">
    <property type="protein sequence ID" value="KAF0388124.1"/>
    <property type="molecule type" value="Genomic_DNA"/>
</dbReference>
<organism evidence="1 2">
    <name type="scientific">Gigaspora margarita</name>
    <dbReference type="NCBI Taxonomy" id="4874"/>
    <lineage>
        <taxon>Eukaryota</taxon>
        <taxon>Fungi</taxon>
        <taxon>Fungi incertae sedis</taxon>
        <taxon>Mucoromycota</taxon>
        <taxon>Glomeromycotina</taxon>
        <taxon>Glomeromycetes</taxon>
        <taxon>Diversisporales</taxon>
        <taxon>Gigasporaceae</taxon>
        <taxon>Gigaspora</taxon>
    </lineage>
</organism>
<evidence type="ECO:0000313" key="1">
    <source>
        <dbReference type="EMBL" id="KAF0388124.1"/>
    </source>
</evidence>
<protein>
    <submittedName>
        <fullName evidence="1">Uncharacterized protein</fullName>
    </submittedName>
</protein>
<reference evidence="1 2" key="1">
    <citation type="journal article" date="2019" name="Environ. Microbiol.">
        <title>At the nexus of three kingdoms: the genome of the mycorrhizal fungus Gigaspora margarita provides insights into plant, endobacterial and fungal interactions.</title>
        <authorList>
            <person name="Venice F."/>
            <person name="Ghignone S."/>
            <person name="Salvioli di Fossalunga A."/>
            <person name="Amselem J."/>
            <person name="Novero M."/>
            <person name="Xianan X."/>
            <person name="Sedzielewska Toro K."/>
            <person name="Morin E."/>
            <person name="Lipzen A."/>
            <person name="Grigoriev I.V."/>
            <person name="Henrissat B."/>
            <person name="Martin F.M."/>
            <person name="Bonfante P."/>
        </authorList>
    </citation>
    <scope>NUCLEOTIDE SEQUENCE [LARGE SCALE GENOMIC DNA]</scope>
    <source>
        <strain evidence="1 2">BEG34</strain>
    </source>
</reference>